<gene>
    <name evidence="1" type="ORF">KR76_11995</name>
</gene>
<dbReference type="Proteomes" id="UP000030300">
    <property type="component" value="Chromosome"/>
</dbReference>
<dbReference type="AlphaFoldDB" id="A0A0A1DKW3"/>
<dbReference type="GeneID" id="96609602"/>
<name>A0A0A1DKW3_NOCSI</name>
<dbReference type="eggNOG" id="COG1219">
    <property type="taxonomic scope" value="Bacteria"/>
</dbReference>
<accession>A0A0A1DKW3</accession>
<organism evidence="1 2">
    <name type="scientific">Nocardioides simplex</name>
    <name type="common">Arthrobacter simplex</name>
    <dbReference type="NCBI Taxonomy" id="2045"/>
    <lineage>
        <taxon>Bacteria</taxon>
        <taxon>Bacillati</taxon>
        <taxon>Actinomycetota</taxon>
        <taxon>Actinomycetes</taxon>
        <taxon>Propionibacteriales</taxon>
        <taxon>Nocardioidaceae</taxon>
        <taxon>Pimelobacter</taxon>
    </lineage>
</organism>
<evidence type="ECO:0000313" key="2">
    <source>
        <dbReference type="Proteomes" id="UP000030300"/>
    </source>
</evidence>
<keyword evidence="2" id="KW-1185">Reference proteome</keyword>
<sequence length="169" mass="18227">MTDTAAAPDPTMEAIGDAVALGHEGDPDSARRDLLALWRRIGAAGDAFHRCTLAHYLADLHDDPAEALIWDVRALDAAEALTDERTQRHHASLQVAGFYPSLHLNVADNLRRLGSFDAAAEHLHQGEQHAGVLADDTYGNTIRTAIAEVREAVARRDTARRASAPGAPR</sequence>
<dbReference type="RefSeq" id="WP_038678540.1">
    <property type="nucleotide sequence ID" value="NZ_CP009896.1"/>
</dbReference>
<dbReference type="EMBL" id="CP009896">
    <property type="protein sequence ID" value="AIY17297.1"/>
    <property type="molecule type" value="Genomic_DNA"/>
</dbReference>
<evidence type="ECO:0000313" key="1">
    <source>
        <dbReference type="EMBL" id="AIY17297.1"/>
    </source>
</evidence>
<protein>
    <submittedName>
        <fullName evidence="1">Uncharacterized protein</fullName>
    </submittedName>
</protein>
<dbReference type="STRING" id="2045.KR76_11995"/>
<reference evidence="1 2" key="1">
    <citation type="journal article" date="2015" name="Genome Announc.">
        <title>Complete Genome Sequence of Steroid-Transforming Nocardioides simplex VKM Ac-2033D.</title>
        <authorList>
            <person name="Shtratnikova V.Y."/>
            <person name="Schelkunov M.I."/>
            <person name="Pekov Y.A."/>
            <person name="Fokina V.V."/>
            <person name="Logacheva M.D."/>
            <person name="Sokolov S.L."/>
            <person name="Bragin E.Y."/>
            <person name="Ashapkin V.V."/>
            <person name="Donova M.V."/>
        </authorList>
    </citation>
    <scope>NUCLEOTIDE SEQUENCE [LARGE SCALE GENOMIC DNA]</scope>
    <source>
        <strain evidence="1 2">VKM Ac-2033D</strain>
    </source>
</reference>
<dbReference type="KEGG" id="psim:KR76_11995"/>
<proteinExistence type="predicted"/>
<dbReference type="OrthoDB" id="8450665at2"/>
<dbReference type="HOGENOM" id="CLU_120515_0_0_11"/>